<sequence>MIDGLRLTPARARALIDELEDRLAAAGVRATIRIAGGAAMALRFPDDPDLRVTMDVDAVYAPRADVDRVIADMAREHGLPGEWMNSAGAAWNIVNDTGATISVATPEELIAMKMAAGRPQDLVDLRILADHLGITDPRRLVELAYAGYGDDSAALSDPRESYELFARDVLRPRRGR</sequence>
<name>A0A7H0H8U8_9ACTN</name>
<organism evidence="1 2">
    <name type="scientific">Tessaracoccus defluvii</name>
    <dbReference type="NCBI Taxonomy" id="1285901"/>
    <lineage>
        <taxon>Bacteria</taxon>
        <taxon>Bacillati</taxon>
        <taxon>Actinomycetota</taxon>
        <taxon>Actinomycetes</taxon>
        <taxon>Propionibacteriales</taxon>
        <taxon>Propionibacteriaceae</taxon>
        <taxon>Tessaracoccus</taxon>
    </lineage>
</organism>
<dbReference type="Proteomes" id="UP000516117">
    <property type="component" value="Chromosome"/>
</dbReference>
<keyword evidence="1" id="KW-0808">Transferase</keyword>
<evidence type="ECO:0000313" key="1">
    <source>
        <dbReference type="EMBL" id="QNP56964.1"/>
    </source>
</evidence>
<evidence type="ECO:0000313" key="2">
    <source>
        <dbReference type="Proteomes" id="UP000516117"/>
    </source>
</evidence>
<dbReference type="KEGG" id="tdf:H9L22_06450"/>
<dbReference type="Pfam" id="PF08843">
    <property type="entry name" value="AbiEii"/>
    <property type="match status" value="1"/>
</dbReference>
<proteinExistence type="predicted"/>
<gene>
    <name evidence="1" type="ORF">H9L22_06450</name>
</gene>
<dbReference type="InterPro" id="IPR014942">
    <property type="entry name" value="AbiEii"/>
</dbReference>
<dbReference type="EMBL" id="CP060789">
    <property type="protein sequence ID" value="QNP56964.1"/>
    <property type="molecule type" value="Genomic_DNA"/>
</dbReference>
<protein>
    <submittedName>
        <fullName evidence="1">Nucleotidyl transferase AbiEii/AbiGii toxin family protein</fullName>
    </submittedName>
</protein>
<reference evidence="1 2" key="1">
    <citation type="submission" date="2020-08" db="EMBL/GenBank/DDBJ databases">
        <title>Genome sequence of Tessaracoccus defluvii JCM 17540T.</title>
        <authorList>
            <person name="Hyun D.-W."/>
            <person name="Bae J.-W."/>
        </authorList>
    </citation>
    <scope>NUCLEOTIDE SEQUENCE [LARGE SCALE GENOMIC DNA]</scope>
    <source>
        <strain evidence="1 2">JCM 17540</strain>
    </source>
</reference>
<dbReference type="GO" id="GO:0016740">
    <property type="term" value="F:transferase activity"/>
    <property type="evidence" value="ECO:0007669"/>
    <property type="project" value="UniProtKB-KW"/>
</dbReference>
<dbReference type="RefSeq" id="WP_187722063.1">
    <property type="nucleotide sequence ID" value="NZ_BAABBL010000003.1"/>
</dbReference>
<accession>A0A7H0H8U8</accession>
<keyword evidence="2" id="KW-1185">Reference proteome</keyword>
<dbReference type="AlphaFoldDB" id="A0A7H0H8U8"/>